<dbReference type="OrthoDB" id="822355at2"/>
<evidence type="ECO:0000256" key="3">
    <source>
        <dbReference type="RuleBase" id="RU000363"/>
    </source>
</evidence>
<feature type="domain" description="Ketoreductase" evidence="4">
    <location>
        <begin position="4"/>
        <end position="186"/>
    </location>
</feature>
<dbReference type="FunFam" id="3.40.50.720:FF:000084">
    <property type="entry name" value="Short-chain dehydrogenase reductase"/>
    <property type="match status" value="1"/>
</dbReference>
<gene>
    <name evidence="5" type="ORF">D1627_16835</name>
</gene>
<comment type="similarity">
    <text evidence="1 3">Belongs to the short-chain dehydrogenases/reductases (SDR) family.</text>
</comment>
<dbReference type="PANTHER" id="PTHR44196:SF1">
    <property type="entry name" value="DEHYDROGENASE_REDUCTASE SDR FAMILY MEMBER 7B"/>
    <property type="match status" value="1"/>
</dbReference>
<dbReference type="Gene3D" id="3.40.50.720">
    <property type="entry name" value="NAD(P)-binding Rossmann-like Domain"/>
    <property type="match status" value="1"/>
</dbReference>
<dbReference type="PRINTS" id="PR00080">
    <property type="entry name" value="SDRFAMILY"/>
</dbReference>
<evidence type="ECO:0000256" key="1">
    <source>
        <dbReference type="ARBA" id="ARBA00006484"/>
    </source>
</evidence>
<evidence type="ECO:0000313" key="6">
    <source>
        <dbReference type="Proteomes" id="UP000266005"/>
    </source>
</evidence>
<dbReference type="GO" id="GO:0016491">
    <property type="term" value="F:oxidoreductase activity"/>
    <property type="evidence" value="ECO:0007669"/>
    <property type="project" value="UniProtKB-KW"/>
</dbReference>
<dbReference type="PRINTS" id="PR00081">
    <property type="entry name" value="GDHRDH"/>
</dbReference>
<name>A0A399RV02_9BACT</name>
<keyword evidence="2" id="KW-0560">Oxidoreductase</keyword>
<comment type="caution">
    <text evidence="5">The sequence shown here is derived from an EMBL/GenBank/DDBJ whole genome shotgun (WGS) entry which is preliminary data.</text>
</comment>
<dbReference type="InterPro" id="IPR020904">
    <property type="entry name" value="Sc_DH/Rdtase_CS"/>
</dbReference>
<dbReference type="RefSeq" id="WP_119433553.1">
    <property type="nucleotide sequence ID" value="NZ_QWGE01000006.1"/>
</dbReference>
<dbReference type="Pfam" id="PF00106">
    <property type="entry name" value="adh_short"/>
    <property type="match status" value="1"/>
</dbReference>
<reference evidence="6" key="1">
    <citation type="submission" date="2018-08" db="EMBL/GenBank/DDBJ databases">
        <title>Mucilaginibacter sp. MYSH2.</title>
        <authorList>
            <person name="Seo T."/>
        </authorList>
    </citation>
    <scope>NUCLEOTIDE SEQUENCE [LARGE SCALE GENOMIC DNA]</scope>
    <source>
        <strain evidence="6">KIRAN</strain>
    </source>
</reference>
<evidence type="ECO:0000313" key="5">
    <source>
        <dbReference type="EMBL" id="RIJ34143.1"/>
    </source>
</evidence>
<evidence type="ECO:0000256" key="2">
    <source>
        <dbReference type="ARBA" id="ARBA00023002"/>
    </source>
</evidence>
<dbReference type="InterPro" id="IPR036291">
    <property type="entry name" value="NAD(P)-bd_dom_sf"/>
</dbReference>
<dbReference type="Proteomes" id="UP000266005">
    <property type="component" value="Unassembled WGS sequence"/>
</dbReference>
<dbReference type="AlphaFoldDB" id="A0A399RV02"/>
<dbReference type="InterPro" id="IPR057326">
    <property type="entry name" value="KR_dom"/>
</dbReference>
<keyword evidence="6" id="KW-1185">Reference proteome</keyword>
<sequence length="269" mass="29302">MKDKVVLITGGTSGIGKALAFAFGREGAKVVVSGRNQQNLDATSQELAAAGIDNLAVKADVSVEQQCQEMVQATVQKYGKLDVLINNAGISMRALFEDLDLDVIRKLMDINFWGTVYATKYALPYILETKGSVIGISSIAGYRGLPARTGYSASKFAMHGFLETLRTELLHKGVHVMVACPGFTASNIRNTALAANGSQQGESPREEGDMMTAEEVADRILKATKKRKRDLVMTFQGKLTVFLNKWLPGLTDKLVFNHMAKEKDSPLKK</sequence>
<dbReference type="SMART" id="SM00822">
    <property type="entry name" value="PKS_KR"/>
    <property type="match status" value="1"/>
</dbReference>
<protein>
    <submittedName>
        <fullName evidence="5">SDR family oxidoreductase</fullName>
    </submittedName>
</protein>
<dbReference type="PROSITE" id="PS00061">
    <property type="entry name" value="ADH_SHORT"/>
    <property type="match status" value="1"/>
</dbReference>
<dbReference type="NCBIfam" id="NF004825">
    <property type="entry name" value="PRK06181.1"/>
    <property type="match status" value="1"/>
</dbReference>
<dbReference type="EMBL" id="QWGE01000006">
    <property type="protein sequence ID" value="RIJ34143.1"/>
    <property type="molecule type" value="Genomic_DNA"/>
</dbReference>
<proteinExistence type="inferred from homology"/>
<dbReference type="InterPro" id="IPR002347">
    <property type="entry name" value="SDR_fam"/>
</dbReference>
<accession>A0A399RV02</accession>
<evidence type="ECO:0000259" key="4">
    <source>
        <dbReference type="SMART" id="SM00822"/>
    </source>
</evidence>
<organism evidence="5 6">
    <name type="scientific">Pontibacter oryzae</name>
    <dbReference type="NCBI Taxonomy" id="2304593"/>
    <lineage>
        <taxon>Bacteria</taxon>
        <taxon>Pseudomonadati</taxon>
        <taxon>Bacteroidota</taxon>
        <taxon>Cytophagia</taxon>
        <taxon>Cytophagales</taxon>
        <taxon>Hymenobacteraceae</taxon>
        <taxon>Pontibacter</taxon>
    </lineage>
</organism>
<dbReference type="SUPFAM" id="SSF51735">
    <property type="entry name" value="NAD(P)-binding Rossmann-fold domains"/>
    <property type="match status" value="1"/>
</dbReference>
<dbReference type="PANTHER" id="PTHR44196">
    <property type="entry name" value="DEHYDROGENASE/REDUCTASE SDR FAMILY MEMBER 7B"/>
    <property type="match status" value="1"/>
</dbReference>
<dbReference type="GO" id="GO:0016020">
    <property type="term" value="C:membrane"/>
    <property type="evidence" value="ECO:0007669"/>
    <property type="project" value="TreeGrafter"/>
</dbReference>